<dbReference type="Proteomes" id="UP000288246">
    <property type="component" value="Unassembled WGS sequence"/>
</dbReference>
<evidence type="ECO:0000313" key="1">
    <source>
        <dbReference type="EMBL" id="GCD21258.1"/>
    </source>
</evidence>
<reference evidence="1 2" key="1">
    <citation type="submission" date="2018-11" db="EMBL/GenBank/DDBJ databases">
        <title>Draft genome sequence of Cellulomonas takizawaensis strain TKZ-21.</title>
        <authorList>
            <person name="Yamamura H."/>
            <person name="Hayashi T."/>
            <person name="Hamada M."/>
            <person name="Serisawa Y."/>
            <person name="Matsuyama K."/>
            <person name="Nakagawa Y."/>
            <person name="Otoguro M."/>
            <person name="Yanagida F."/>
            <person name="Hayakawa M."/>
        </authorList>
    </citation>
    <scope>NUCLEOTIDE SEQUENCE [LARGE SCALE GENOMIC DNA]</scope>
    <source>
        <strain evidence="1 2">TKZ-21</strain>
    </source>
</reference>
<keyword evidence="2" id="KW-1185">Reference proteome</keyword>
<evidence type="ECO:0000313" key="2">
    <source>
        <dbReference type="Proteomes" id="UP000288246"/>
    </source>
</evidence>
<dbReference type="RefSeq" id="WP_124343771.1">
    <property type="nucleotide sequence ID" value="NZ_BHYL01000255.1"/>
</dbReference>
<organism evidence="1 2">
    <name type="scientific">Cellulomonas algicola</name>
    <dbReference type="NCBI Taxonomy" id="2071633"/>
    <lineage>
        <taxon>Bacteria</taxon>
        <taxon>Bacillati</taxon>
        <taxon>Actinomycetota</taxon>
        <taxon>Actinomycetes</taxon>
        <taxon>Micrococcales</taxon>
        <taxon>Cellulomonadaceae</taxon>
        <taxon>Cellulomonas</taxon>
    </lineage>
</organism>
<sequence>MSGTIFGLNDTIWHGSRSMFFWTLESVARRTEHDRVRDYLLELSEAGVNWLNLEDFTEREHLEVLHLLHATADVGRRELEPDAHLDALVEQLEELRALE</sequence>
<accession>A0A401V2X5</accession>
<dbReference type="AlphaFoldDB" id="A0A401V2X5"/>
<comment type="caution">
    <text evidence="1">The sequence shown here is derived from an EMBL/GenBank/DDBJ whole genome shotgun (WGS) entry which is preliminary data.</text>
</comment>
<name>A0A401V2X5_9CELL</name>
<proteinExistence type="predicted"/>
<dbReference type="OrthoDB" id="3295864at2"/>
<protein>
    <submittedName>
        <fullName evidence="1">Uncharacterized protein</fullName>
    </submittedName>
</protein>
<dbReference type="EMBL" id="BHYL01000255">
    <property type="protein sequence ID" value="GCD21258.1"/>
    <property type="molecule type" value="Genomic_DNA"/>
</dbReference>
<gene>
    <name evidence="1" type="ORF">CTKZ_28200</name>
</gene>